<organism evidence="2 3">
    <name type="scientific">Streptomyces lincolnensis</name>
    <dbReference type="NCBI Taxonomy" id="1915"/>
    <lineage>
        <taxon>Bacteria</taxon>
        <taxon>Bacillati</taxon>
        <taxon>Actinomycetota</taxon>
        <taxon>Actinomycetes</taxon>
        <taxon>Kitasatosporales</taxon>
        <taxon>Streptomycetaceae</taxon>
        <taxon>Streptomyces</taxon>
    </lineage>
</organism>
<accession>A0A1B1M316</accession>
<reference evidence="2 3" key="1">
    <citation type="submission" date="2016-07" db="EMBL/GenBank/DDBJ databases">
        <title>Enhancement of antibiotic productionsby engineered nitrateutilization in actinobacteria.</title>
        <authorList>
            <person name="Meng S.C."/>
        </authorList>
    </citation>
    <scope>NUCLEOTIDE SEQUENCE [LARGE SCALE GENOMIC DNA]</scope>
    <source>
        <strain evidence="2 3">NRRL 2936</strain>
    </source>
</reference>
<gene>
    <name evidence="2" type="ORF">SLINC_0640</name>
</gene>
<keyword evidence="3" id="KW-1185">Reference proteome</keyword>
<dbReference type="STRING" id="1915.SLINC_0640"/>
<name>A0A1B1M316_STRLN</name>
<dbReference type="AlphaFoldDB" id="A0A1B1M316"/>
<proteinExistence type="predicted"/>
<dbReference type="EMBL" id="CP016438">
    <property type="protein sequence ID" value="ANS62864.1"/>
    <property type="molecule type" value="Genomic_DNA"/>
</dbReference>
<evidence type="ECO:0000259" key="1">
    <source>
        <dbReference type="Pfam" id="PF12401"/>
    </source>
</evidence>
<evidence type="ECO:0000313" key="2">
    <source>
        <dbReference type="EMBL" id="ANS62864.1"/>
    </source>
</evidence>
<feature type="domain" description="FhaA N-terminal" evidence="1">
    <location>
        <begin position="39"/>
        <end position="123"/>
    </location>
</feature>
<dbReference type="Proteomes" id="UP000092598">
    <property type="component" value="Chromosome"/>
</dbReference>
<dbReference type="KEGG" id="sls:SLINC_0640"/>
<sequence length="154" mass="17338">MEECAQHRAGQRQKMKPLAALEHTMERWSNALWTLLTPPAHRQHHPSELVRTLHRECDDGALILDRERILVPNAFVVELPPQAHHQLTVNSGQLGSHLSNQVRQHAAEHGYTFAGPVAVHLVPIQGDDIARFRVRSSIAPIPDTTMEEPDPHYG</sequence>
<evidence type="ECO:0000313" key="3">
    <source>
        <dbReference type="Proteomes" id="UP000092598"/>
    </source>
</evidence>
<dbReference type="Gene3D" id="3.30.2320.60">
    <property type="entry name" value="FhaA, phosphopeptide-binding domain (DUF3662)"/>
    <property type="match status" value="1"/>
</dbReference>
<dbReference type="InterPro" id="IPR042287">
    <property type="entry name" value="FhaA_N_sf"/>
</dbReference>
<protein>
    <recommendedName>
        <fullName evidence="1">FhaA N-terminal domain-containing protein</fullName>
    </recommendedName>
</protein>
<dbReference type="InterPro" id="IPR022128">
    <property type="entry name" value="FhaA_N"/>
</dbReference>
<dbReference type="Pfam" id="PF12401">
    <property type="entry name" value="FhaA_N"/>
    <property type="match status" value="1"/>
</dbReference>